<feature type="compositionally biased region" description="Basic and acidic residues" evidence="8">
    <location>
        <begin position="34"/>
        <end position="46"/>
    </location>
</feature>
<dbReference type="EMBL" id="PJEX01000029">
    <property type="protein sequence ID" value="TKW58140.1"/>
    <property type="molecule type" value="Genomic_DNA"/>
</dbReference>
<evidence type="ECO:0000256" key="4">
    <source>
        <dbReference type="ARBA" id="ARBA00022833"/>
    </source>
</evidence>
<evidence type="ECO:0000256" key="2">
    <source>
        <dbReference type="ARBA" id="ARBA00022723"/>
    </source>
</evidence>
<accession>A0A4U6XQM5</accession>
<dbReference type="GO" id="GO:0008270">
    <property type="term" value="F:zinc ion binding"/>
    <property type="evidence" value="ECO:0007669"/>
    <property type="project" value="UniProtKB-KW"/>
</dbReference>
<evidence type="ECO:0000256" key="6">
    <source>
        <dbReference type="ARBA" id="ARBA00023163"/>
    </source>
</evidence>
<dbReference type="Pfam" id="PF13919">
    <property type="entry name" value="ASXH"/>
    <property type="match status" value="1"/>
</dbReference>
<dbReference type="InterPro" id="IPR044867">
    <property type="entry name" value="DEUBAD_dom"/>
</dbReference>
<feature type="domain" description="DEUBAD" evidence="9">
    <location>
        <begin position="117"/>
        <end position="231"/>
    </location>
</feature>
<proteinExistence type="predicted"/>
<comment type="caution">
    <text evidence="10">The sequence shown here is derived from an EMBL/GenBank/DDBJ whole genome shotgun (WGS) entry which is preliminary data.</text>
</comment>
<dbReference type="InterPro" id="IPR028020">
    <property type="entry name" value="ASX_DEUBAD_dom"/>
</dbReference>
<sequence length="387" mass="42477">MALAPVDVEMADRASFSSSASGLSHPSSPGGASDYKDLPRRTREDSPDQSSTSLEHVNLDSPVTGTELANMRRSARSTNKPRPVVVTSPPRPAKRKITTRVVKKEPKWTAAKLLTDPKSPLASADLRTILCQPAAWDILSKEERAEIIALLPAGTRILDPGTDDARPELDALRNDNNFRHDCATYTNNIAQGKHDPEWLEQAWAARERRRAGDFDGYLKQKFEDEWSCELPEGFRPKRDGDEPAKGVVGAEEEGKTEAEEDVKDTTAAEEANIPEANASNADGTKEAQLPPEGPKMDYEAAHGGEPGEEHDIELGSSDEEEVRVELGTPIPESPRENKVQEGGWVPVLEEQRGVSDVQEGEKISETDGESLEAGKRLRRRGRDYGDQ</sequence>
<dbReference type="STRING" id="1306861.A0A4U6XQM5"/>
<feature type="compositionally biased region" description="Basic and acidic residues" evidence="8">
    <location>
        <begin position="294"/>
        <end position="313"/>
    </location>
</feature>
<feature type="region of interest" description="Disordered" evidence="8">
    <location>
        <begin position="1"/>
        <end position="93"/>
    </location>
</feature>
<evidence type="ECO:0000313" key="10">
    <source>
        <dbReference type="EMBL" id="TKW58140.1"/>
    </source>
</evidence>
<organism evidence="10 11">
    <name type="scientific">Colletotrichum tanaceti</name>
    <dbReference type="NCBI Taxonomy" id="1306861"/>
    <lineage>
        <taxon>Eukaryota</taxon>
        <taxon>Fungi</taxon>
        <taxon>Dikarya</taxon>
        <taxon>Ascomycota</taxon>
        <taxon>Pezizomycotina</taxon>
        <taxon>Sordariomycetes</taxon>
        <taxon>Hypocreomycetidae</taxon>
        <taxon>Glomerellales</taxon>
        <taxon>Glomerellaceae</taxon>
        <taxon>Colletotrichum</taxon>
        <taxon>Colletotrichum destructivum species complex</taxon>
    </lineage>
</organism>
<evidence type="ECO:0000256" key="5">
    <source>
        <dbReference type="ARBA" id="ARBA00023015"/>
    </source>
</evidence>
<keyword evidence="3" id="KW-0863">Zinc-finger</keyword>
<reference evidence="10 11" key="1">
    <citation type="journal article" date="2019" name="PLoS ONE">
        <title>Comparative genome analysis indicates high evolutionary potential of pathogenicity genes in Colletotrichum tanaceti.</title>
        <authorList>
            <person name="Lelwala R.V."/>
            <person name="Korhonen P.K."/>
            <person name="Young N.D."/>
            <person name="Scott J.B."/>
            <person name="Ades P.A."/>
            <person name="Gasser R.B."/>
            <person name="Taylor P.W.J."/>
        </authorList>
    </citation>
    <scope>NUCLEOTIDE SEQUENCE [LARGE SCALE GENOMIC DNA]</scope>
    <source>
        <strain evidence="10">BRIP57314</strain>
    </source>
</reference>
<feature type="compositionally biased region" description="Low complexity" evidence="8">
    <location>
        <begin position="14"/>
        <end position="33"/>
    </location>
</feature>
<keyword evidence="5" id="KW-0805">Transcription regulation</keyword>
<keyword evidence="11" id="KW-1185">Reference proteome</keyword>
<feature type="compositionally biased region" description="Low complexity" evidence="8">
    <location>
        <begin position="268"/>
        <end position="281"/>
    </location>
</feature>
<dbReference type="PROSITE" id="PS51916">
    <property type="entry name" value="DEUBAD"/>
    <property type="match status" value="1"/>
</dbReference>
<protein>
    <recommendedName>
        <fullName evidence="9">DEUBAD domain-containing protein</fullName>
    </recommendedName>
</protein>
<keyword evidence="4" id="KW-0862">Zinc</keyword>
<dbReference type="AlphaFoldDB" id="A0A4U6XQM5"/>
<evidence type="ECO:0000256" key="1">
    <source>
        <dbReference type="ARBA" id="ARBA00004123"/>
    </source>
</evidence>
<feature type="compositionally biased region" description="Basic and acidic residues" evidence="8">
    <location>
        <begin position="232"/>
        <end position="244"/>
    </location>
</feature>
<evidence type="ECO:0000256" key="7">
    <source>
        <dbReference type="ARBA" id="ARBA00023242"/>
    </source>
</evidence>
<comment type="subcellular location">
    <subcellularLocation>
        <location evidence="1">Nucleus</location>
    </subcellularLocation>
</comment>
<feature type="compositionally biased region" description="Basic and acidic residues" evidence="8">
    <location>
        <begin position="349"/>
        <end position="365"/>
    </location>
</feature>
<keyword evidence="2" id="KW-0479">Metal-binding</keyword>
<gene>
    <name evidence="10" type="ORF">CTA1_7927</name>
</gene>
<dbReference type="OrthoDB" id="2289918at2759"/>
<dbReference type="GO" id="GO:0005634">
    <property type="term" value="C:nucleus"/>
    <property type="evidence" value="ECO:0007669"/>
    <property type="project" value="UniProtKB-SubCell"/>
</dbReference>
<keyword evidence="7" id="KW-0539">Nucleus</keyword>
<evidence type="ECO:0000259" key="9">
    <source>
        <dbReference type="PROSITE" id="PS51916"/>
    </source>
</evidence>
<evidence type="ECO:0000256" key="3">
    <source>
        <dbReference type="ARBA" id="ARBA00022771"/>
    </source>
</evidence>
<evidence type="ECO:0000256" key="8">
    <source>
        <dbReference type="SAM" id="MobiDB-lite"/>
    </source>
</evidence>
<dbReference type="Proteomes" id="UP000310108">
    <property type="component" value="Unassembled WGS sequence"/>
</dbReference>
<feature type="region of interest" description="Disordered" evidence="8">
    <location>
        <begin position="231"/>
        <end position="387"/>
    </location>
</feature>
<keyword evidence="6" id="KW-0804">Transcription</keyword>
<evidence type="ECO:0000313" key="11">
    <source>
        <dbReference type="Proteomes" id="UP000310108"/>
    </source>
</evidence>
<name>A0A4U6XQM5_9PEZI</name>